<reference evidence="1 2" key="1">
    <citation type="submission" date="2018-05" db="EMBL/GenBank/DDBJ databases">
        <title>Flavobacterium sp. MEBiC07310.</title>
        <authorList>
            <person name="Baek K."/>
        </authorList>
    </citation>
    <scope>NUCLEOTIDE SEQUENCE [LARGE SCALE GENOMIC DNA]</scope>
    <source>
        <strain evidence="1 2">MEBiC07310</strain>
    </source>
</reference>
<name>A0A2U8QSX1_9FLAO</name>
<dbReference type="Proteomes" id="UP000245429">
    <property type="component" value="Chromosome"/>
</dbReference>
<dbReference type="RefSeq" id="WP_109568656.1">
    <property type="nucleotide sequence ID" value="NZ_CP029463.1"/>
</dbReference>
<organism evidence="1 2">
    <name type="scientific">Flavobacterium sediminis</name>
    <dbReference type="NCBI Taxonomy" id="2201181"/>
    <lineage>
        <taxon>Bacteria</taxon>
        <taxon>Pseudomonadati</taxon>
        <taxon>Bacteroidota</taxon>
        <taxon>Flavobacteriia</taxon>
        <taxon>Flavobacteriales</taxon>
        <taxon>Flavobacteriaceae</taxon>
        <taxon>Flavobacterium</taxon>
    </lineage>
</organism>
<dbReference type="EMBL" id="CP029463">
    <property type="protein sequence ID" value="AWM13253.1"/>
    <property type="molecule type" value="Genomic_DNA"/>
</dbReference>
<proteinExistence type="predicted"/>
<gene>
    <name evidence="1" type="ORF">DI487_04820</name>
</gene>
<sequence>MYKLIYHLLGGFFMLMVKLSIPLFRLGEEYELHEFDLNPLGCFLAENNFAYELYRYRKIRKYQIYLFYNCDILSAFCVFDNKENLIKIKTKRNFKKEMVLKIITKFKE</sequence>
<dbReference type="OrthoDB" id="1448900at2"/>
<keyword evidence="2" id="KW-1185">Reference proteome</keyword>
<dbReference type="AlphaFoldDB" id="A0A2U8QSX1"/>
<protein>
    <submittedName>
        <fullName evidence="1">Uncharacterized protein</fullName>
    </submittedName>
</protein>
<evidence type="ECO:0000313" key="1">
    <source>
        <dbReference type="EMBL" id="AWM13253.1"/>
    </source>
</evidence>
<accession>A0A2U8QSX1</accession>
<evidence type="ECO:0000313" key="2">
    <source>
        <dbReference type="Proteomes" id="UP000245429"/>
    </source>
</evidence>
<dbReference type="KEGG" id="fse:DI487_04820"/>